<dbReference type="Pfam" id="PF02386">
    <property type="entry name" value="TrkH"/>
    <property type="match status" value="1"/>
</dbReference>
<feature type="transmembrane region" description="Helical" evidence="8">
    <location>
        <begin position="7"/>
        <end position="28"/>
    </location>
</feature>
<evidence type="ECO:0000256" key="4">
    <source>
        <dbReference type="ARBA" id="ARBA00022692"/>
    </source>
</evidence>
<feature type="transmembrane region" description="Helical" evidence="8">
    <location>
        <begin position="311"/>
        <end position="331"/>
    </location>
</feature>
<evidence type="ECO:0000256" key="1">
    <source>
        <dbReference type="ARBA" id="ARBA00004651"/>
    </source>
</evidence>
<feature type="transmembrane region" description="Helical" evidence="8">
    <location>
        <begin position="193"/>
        <end position="217"/>
    </location>
</feature>
<feature type="transmembrane region" description="Helical" evidence="8">
    <location>
        <begin position="482"/>
        <end position="502"/>
    </location>
</feature>
<feature type="transmembrane region" description="Helical" evidence="8">
    <location>
        <begin position="70"/>
        <end position="88"/>
    </location>
</feature>
<dbReference type="EMBL" id="JAAIKD010000002">
    <property type="protein sequence ID" value="NEV93120.1"/>
    <property type="molecule type" value="Genomic_DNA"/>
</dbReference>
<dbReference type="RefSeq" id="WP_164003856.1">
    <property type="nucleotide sequence ID" value="NZ_JAAIKD010000002.1"/>
</dbReference>
<protein>
    <submittedName>
        <fullName evidence="9">ATPase</fullName>
    </submittedName>
</protein>
<gene>
    <name evidence="9" type="ORF">G3567_03020</name>
</gene>
<evidence type="ECO:0000256" key="6">
    <source>
        <dbReference type="ARBA" id="ARBA00023065"/>
    </source>
</evidence>
<feature type="transmembrane region" description="Helical" evidence="8">
    <location>
        <begin position="539"/>
        <end position="560"/>
    </location>
</feature>
<name>A0A6B3R148_9FLAO</name>
<dbReference type="GO" id="GO:0008324">
    <property type="term" value="F:monoatomic cation transmembrane transporter activity"/>
    <property type="evidence" value="ECO:0007669"/>
    <property type="project" value="InterPro"/>
</dbReference>
<evidence type="ECO:0000256" key="2">
    <source>
        <dbReference type="ARBA" id="ARBA00022448"/>
    </source>
</evidence>
<evidence type="ECO:0000256" key="7">
    <source>
        <dbReference type="ARBA" id="ARBA00023136"/>
    </source>
</evidence>
<keyword evidence="3" id="KW-1003">Cell membrane</keyword>
<feature type="transmembrane region" description="Helical" evidence="8">
    <location>
        <begin position="279"/>
        <end position="299"/>
    </location>
</feature>
<dbReference type="PANTHER" id="PTHR32024">
    <property type="entry name" value="TRK SYSTEM POTASSIUM UPTAKE PROTEIN TRKG-RELATED"/>
    <property type="match status" value="1"/>
</dbReference>
<sequence length="578" mass="63711">MNKNTLVHSISFLLSLLGLVILIFDLGFDHPENLTTTYTIFYAVVLVLGVTSTSIRYYQNESLPNKEVVIFDVLSILFSVFVLVRHFMLLEVSFLESFYIDDYWLKFAIIFTFIRESSDIKISVDRTILNPAQLFILSFLTIIFLGSLLLLLPNATHSGISFIDALFTSTSAVCVTGLIVVDTGSYFTGLGQTIILCLIQIGGLGILTFTSFFSYFFKGGSTYENQLTLNSITSSKSLNTVFKTLKYIIVITFGIELVSAILIYTSLDSTDFNGFIDQAFFSVFHAISAFCNAGFSTLSSSFYEEGFRFNYGLQLIIIVSFIVGGLGFPIVENIDNYIKYSVKRLIGGGRNFKPWVLNINSRITLITTFTVTAIALVAVYVLEYENTLAEHTGFGKIVTALFTAATPRTAGFNTVDMALLSMPTLLLILLLMWIGASPASTGGGIKTSTLAISVLNILSLAKGKSRIEVFKREISSISIRRSYAIIALSLIVIGFSILILSISDKNLSLFDLVFETISAYSTVGLSLGITGQLSDLGKAVIIFTMFVGRVSMLTVVIAIFKKIKQKNYDYPTEEITIN</sequence>
<reference evidence="9 10" key="1">
    <citation type="submission" date="2020-02" db="EMBL/GenBank/DDBJ databases">
        <title>Flavobacteriaceae Psychroflexus bacterium YR1-1, complete genome.</title>
        <authorList>
            <person name="Li Y."/>
            <person name="Wu S."/>
        </authorList>
    </citation>
    <scope>NUCLEOTIDE SEQUENCE [LARGE SCALE GENOMIC DNA]</scope>
    <source>
        <strain evidence="9 10">YR1-1</strain>
    </source>
</reference>
<feature type="transmembrane region" description="Helical" evidence="8">
    <location>
        <begin position="40"/>
        <end position="58"/>
    </location>
</feature>
<comment type="subcellular location">
    <subcellularLocation>
        <location evidence="1">Cell membrane</location>
        <topology evidence="1">Multi-pass membrane protein</topology>
    </subcellularLocation>
</comment>
<dbReference type="AlphaFoldDB" id="A0A6B3R148"/>
<evidence type="ECO:0000256" key="8">
    <source>
        <dbReference type="SAM" id="Phobius"/>
    </source>
</evidence>
<feature type="transmembrane region" description="Helical" evidence="8">
    <location>
        <begin position="159"/>
        <end position="181"/>
    </location>
</feature>
<evidence type="ECO:0000313" key="9">
    <source>
        <dbReference type="EMBL" id="NEV93120.1"/>
    </source>
</evidence>
<evidence type="ECO:0000313" key="10">
    <source>
        <dbReference type="Proteomes" id="UP000478505"/>
    </source>
</evidence>
<organism evidence="9 10">
    <name type="scientific">Psychroflexus aurantiacus</name>
    <dbReference type="NCBI Taxonomy" id="2709310"/>
    <lineage>
        <taxon>Bacteria</taxon>
        <taxon>Pseudomonadati</taxon>
        <taxon>Bacteroidota</taxon>
        <taxon>Flavobacteriia</taxon>
        <taxon>Flavobacteriales</taxon>
        <taxon>Flavobacteriaceae</taxon>
        <taxon>Psychroflexus</taxon>
    </lineage>
</organism>
<keyword evidence="7 8" id="KW-0472">Membrane</keyword>
<dbReference type="GO" id="GO:0030001">
    <property type="term" value="P:metal ion transport"/>
    <property type="evidence" value="ECO:0007669"/>
    <property type="project" value="UniProtKB-ARBA"/>
</dbReference>
<dbReference type="InterPro" id="IPR003445">
    <property type="entry name" value="Cat_transpt"/>
</dbReference>
<keyword evidence="2" id="KW-0813">Transport</keyword>
<evidence type="ECO:0000256" key="3">
    <source>
        <dbReference type="ARBA" id="ARBA00022475"/>
    </source>
</evidence>
<dbReference type="GO" id="GO:0005886">
    <property type="term" value="C:plasma membrane"/>
    <property type="evidence" value="ECO:0007669"/>
    <property type="project" value="UniProtKB-SubCell"/>
</dbReference>
<evidence type="ECO:0000256" key="5">
    <source>
        <dbReference type="ARBA" id="ARBA00022989"/>
    </source>
</evidence>
<feature type="transmembrane region" description="Helical" evidence="8">
    <location>
        <begin position="134"/>
        <end position="153"/>
    </location>
</feature>
<keyword evidence="6" id="KW-0406">Ion transport</keyword>
<feature type="transmembrane region" description="Helical" evidence="8">
    <location>
        <begin position="442"/>
        <end position="461"/>
    </location>
</feature>
<dbReference type="Proteomes" id="UP000478505">
    <property type="component" value="Unassembled WGS sequence"/>
</dbReference>
<keyword evidence="5 8" id="KW-1133">Transmembrane helix</keyword>
<comment type="caution">
    <text evidence="9">The sequence shown here is derived from an EMBL/GenBank/DDBJ whole genome shotgun (WGS) entry which is preliminary data.</text>
</comment>
<keyword evidence="4 8" id="KW-0812">Transmembrane</keyword>
<keyword evidence="10" id="KW-1185">Reference proteome</keyword>
<dbReference type="PANTHER" id="PTHR32024:SF1">
    <property type="entry name" value="KTR SYSTEM POTASSIUM UPTAKE PROTEIN B"/>
    <property type="match status" value="1"/>
</dbReference>
<accession>A0A6B3R148</accession>
<feature type="transmembrane region" description="Helical" evidence="8">
    <location>
        <begin position="247"/>
        <end position="267"/>
    </location>
</feature>
<feature type="transmembrane region" description="Helical" evidence="8">
    <location>
        <begin position="363"/>
        <end position="382"/>
    </location>
</feature>
<proteinExistence type="predicted"/>
<feature type="transmembrane region" description="Helical" evidence="8">
    <location>
        <begin position="417"/>
        <end position="436"/>
    </location>
</feature>